<organism evidence="1 2">
    <name type="scientific">Vallitalea pronyensis</name>
    <dbReference type="NCBI Taxonomy" id="1348613"/>
    <lineage>
        <taxon>Bacteria</taxon>
        <taxon>Bacillati</taxon>
        <taxon>Bacillota</taxon>
        <taxon>Clostridia</taxon>
        <taxon>Lachnospirales</taxon>
        <taxon>Vallitaleaceae</taxon>
        <taxon>Vallitalea</taxon>
    </lineage>
</organism>
<proteinExistence type="predicted"/>
<dbReference type="RefSeq" id="WP_212695810.1">
    <property type="nucleotide sequence ID" value="NZ_CP058649.1"/>
</dbReference>
<protein>
    <submittedName>
        <fullName evidence="1">Uncharacterized protein</fullName>
    </submittedName>
</protein>
<accession>A0A8J8MNQ7</accession>
<dbReference type="AlphaFoldDB" id="A0A8J8MNQ7"/>
<dbReference type="KEGG" id="vpy:HZI73_23670"/>
<keyword evidence="2" id="KW-1185">Reference proteome</keyword>
<dbReference type="EMBL" id="CP058649">
    <property type="protein sequence ID" value="QUI25110.1"/>
    <property type="molecule type" value="Genomic_DNA"/>
</dbReference>
<dbReference type="Proteomes" id="UP000683246">
    <property type="component" value="Chromosome"/>
</dbReference>
<sequence length="80" mass="9271">MQELNMQGPEEAYQSLGEVIELISGIIESSELFRHRIEKAYDNVELAFLKRLLNAITLVEHDAIILKEDFIHMQQNLDKS</sequence>
<name>A0A8J8MNQ7_9FIRM</name>
<reference evidence="1" key="1">
    <citation type="submission" date="2020-07" db="EMBL/GenBank/DDBJ databases">
        <title>Vallitalea pronyensis genome.</title>
        <authorList>
            <person name="Postec A."/>
        </authorList>
    </citation>
    <scope>NUCLEOTIDE SEQUENCE</scope>
    <source>
        <strain evidence="1">FatNI3</strain>
    </source>
</reference>
<evidence type="ECO:0000313" key="1">
    <source>
        <dbReference type="EMBL" id="QUI25110.1"/>
    </source>
</evidence>
<evidence type="ECO:0000313" key="2">
    <source>
        <dbReference type="Proteomes" id="UP000683246"/>
    </source>
</evidence>
<gene>
    <name evidence="1" type="ORF">HZI73_23670</name>
</gene>